<evidence type="ECO:0000313" key="2">
    <source>
        <dbReference type="Proteomes" id="UP000789901"/>
    </source>
</evidence>
<protein>
    <submittedName>
        <fullName evidence="1">41577_t:CDS:1</fullName>
    </submittedName>
</protein>
<evidence type="ECO:0000313" key="1">
    <source>
        <dbReference type="EMBL" id="CAG8778557.1"/>
    </source>
</evidence>
<accession>A0ABN7VJL5</accession>
<dbReference type="EMBL" id="CAJVQB010016143">
    <property type="protein sequence ID" value="CAG8778557.1"/>
    <property type="molecule type" value="Genomic_DNA"/>
</dbReference>
<dbReference type="Proteomes" id="UP000789901">
    <property type="component" value="Unassembled WGS sequence"/>
</dbReference>
<reference evidence="1 2" key="1">
    <citation type="submission" date="2021-06" db="EMBL/GenBank/DDBJ databases">
        <authorList>
            <person name="Kallberg Y."/>
            <person name="Tangrot J."/>
            <person name="Rosling A."/>
        </authorList>
    </citation>
    <scope>NUCLEOTIDE SEQUENCE [LARGE SCALE GENOMIC DNA]</scope>
    <source>
        <strain evidence="1 2">120-4 pot B 10/14</strain>
    </source>
</reference>
<gene>
    <name evidence="1" type="ORF">GMARGA_LOCUS19390</name>
</gene>
<name>A0ABN7VJL5_GIGMA</name>
<proteinExistence type="predicted"/>
<comment type="caution">
    <text evidence="1">The sequence shown here is derived from an EMBL/GenBank/DDBJ whole genome shotgun (WGS) entry which is preliminary data.</text>
</comment>
<sequence>MSMSVKTKELDLTNMSTIFEEDEEDIVDVDKELETIITANGGKFKLSQLQNTDSLIEKVKESLHIALNHYWSAPLDCSLIAILLDPCCKSMRKLDSWECDKAVDLLRQKYNLLSTEMKILIT</sequence>
<organism evidence="1 2">
    <name type="scientific">Gigaspora margarita</name>
    <dbReference type="NCBI Taxonomy" id="4874"/>
    <lineage>
        <taxon>Eukaryota</taxon>
        <taxon>Fungi</taxon>
        <taxon>Fungi incertae sedis</taxon>
        <taxon>Mucoromycota</taxon>
        <taxon>Glomeromycotina</taxon>
        <taxon>Glomeromycetes</taxon>
        <taxon>Diversisporales</taxon>
        <taxon>Gigasporaceae</taxon>
        <taxon>Gigaspora</taxon>
    </lineage>
</organism>
<feature type="non-terminal residue" evidence="1">
    <location>
        <position position="122"/>
    </location>
</feature>
<keyword evidence="2" id="KW-1185">Reference proteome</keyword>